<gene>
    <name evidence="1" type="ORF">VEIDISOL_01110</name>
</gene>
<sequence>MARLFAKDAFEQLHYWQPKTKKEKISKAFAHAKVVESSARIAGNPAGSGFYAGFSNEALIGEIQKIAKSNPAVAQWLSASLGALVNHGLGKSQIIGATEAQNATKNNAYGVMKKNTELEPWDYYIIDLYGNVYKRTNTDDSLVSPSVVRNGIVTTVVKQNPAKGYQSDGQEVFVYPDGPYVNIDEPLGKVHVG</sequence>
<comment type="caution">
    <text evidence="1">The sequence shown here is derived from an EMBL/GenBank/DDBJ whole genome shotgun (WGS) entry which is preliminary data.</text>
</comment>
<evidence type="ECO:0000313" key="1">
    <source>
        <dbReference type="EMBL" id="EEP65235.1"/>
    </source>
</evidence>
<protein>
    <submittedName>
        <fullName evidence="1">Uncharacterized protein</fullName>
    </submittedName>
</protein>
<name>C4FQP2_9FIRM</name>
<evidence type="ECO:0000313" key="2">
    <source>
        <dbReference type="Proteomes" id="UP000003529"/>
    </source>
</evidence>
<dbReference type="eggNOG" id="COG3210">
    <property type="taxonomic scope" value="Bacteria"/>
</dbReference>
<reference evidence="1" key="1">
    <citation type="submission" date="2009-04" db="EMBL/GenBank/DDBJ databases">
        <authorList>
            <person name="Weinstock G."/>
            <person name="Sodergren E."/>
            <person name="Clifton S."/>
            <person name="Fulton L."/>
            <person name="Fulton B."/>
            <person name="Courtney L."/>
            <person name="Fronick C."/>
            <person name="Harrison M."/>
            <person name="Strong C."/>
            <person name="Farmer C."/>
            <person name="Delahaunty K."/>
            <person name="Markovic C."/>
            <person name="Hall O."/>
            <person name="Minx P."/>
            <person name="Tomlinson C."/>
            <person name="Mitreva M."/>
            <person name="Nelson J."/>
            <person name="Hou S."/>
            <person name="Wollam A."/>
            <person name="Pepin K.H."/>
            <person name="Johnson M."/>
            <person name="Bhonagiri V."/>
            <person name="Nash W.E."/>
            <person name="Warren W."/>
            <person name="Chinwalla A."/>
            <person name="Mardis E.R."/>
            <person name="Wilson R.K."/>
        </authorList>
    </citation>
    <scope>NUCLEOTIDE SEQUENCE [LARGE SCALE GENOMIC DNA]</scope>
    <source>
        <strain evidence="1">ATCC 17748</strain>
    </source>
</reference>
<dbReference type="OrthoDB" id="1672057at2"/>
<dbReference type="RefSeq" id="WP_005386538.1">
    <property type="nucleotide sequence ID" value="NZ_GG667604.1"/>
</dbReference>
<organism evidence="1 2">
    <name type="scientific">Veillonella dispar ATCC 17748</name>
    <dbReference type="NCBI Taxonomy" id="546273"/>
    <lineage>
        <taxon>Bacteria</taxon>
        <taxon>Bacillati</taxon>
        <taxon>Bacillota</taxon>
        <taxon>Negativicutes</taxon>
        <taxon>Veillonellales</taxon>
        <taxon>Veillonellaceae</taxon>
        <taxon>Veillonella</taxon>
    </lineage>
</organism>
<accession>C4FQP2</accession>
<keyword evidence="2" id="KW-1185">Reference proteome</keyword>
<proteinExistence type="predicted"/>
<dbReference type="AlphaFoldDB" id="C4FQP2"/>
<dbReference type="HOGENOM" id="CLU_1408206_0_0_9"/>
<dbReference type="Proteomes" id="UP000003529">
    <property type="component" value="Unassembled WGS sequence"/>
</dbReference>
<dbReference type="EMBL" id="ACIK02000010">
    <property type="protein sequence ID" value="EEP65235.1"/>
    <property type="molecule type" value="Genomic_DNA"/>
</dbReference>